<reference evidence="3 4" key="1">
    <citation type="submission" date="2024-02" db="EMBL/GenBank/DDBJ databases">
        <title>A draft genome for the cacao thread blight pathogen Marasmius crinis-equi.</title>
        <authorList>
            <person name="Cohen S.P."/>
            <person name="Baruah I.K."/>
            <person name="Amoako-Attah I."/>
            <person name="Bukari Y."/>
            <person name="Meinhardt L.W."/>
            <person name="Bailey B.A."/>
        </authorList>
    </citation>
    <scope>NUCLEOTIDE SEQUENCE [LARGE SCALE GENOMIC DNA]</scope>
    <source>
        <strain evidence="3 4">GH-76</strain>
    </source>
</reference>
<dbReference type="Gene3D" id="1.25.40.10">
    <property type="entry name" value="Tetratricopeptide repeat domain"/>
    <property type="match status" value="1"/>
</dbReference>
<evidence type="ECO:0000256" key="2">
    <source>
        <dbReference type="ARBA" id="ARBA00022803"/>
    </source>
</evidence>
<dbReference type="EMBL" id="JBAHYK010001147">
    <property type="protein sequence ID" value="KAL0569311.1"/>
    <property type="molecule type" value="Genomic_DNA"/>
</dbReference>
<name>A0ABR3F274_9AGAR</name>
<accession>A0ABR3F274</accession>
<dbReference type="SUPFAM" id="SSF48452">
    <property type="entry name" value="TPR-like"/>
    <property type="match status" value="1"/>
</dbReference>
<keyword evidence="2" id="KW-0802">TPR repeat</keyword>
<dbReference type="InterPro" id="IPR011990">
    <property type="entry name" value="TPR-like_helical_dom_sf"/>
</dbReference>
<proteinExistence type="predicted"/>
<keyword evidence="1" id="KW-0677">Repeat</keyword>
<dbReference type="SMART" id="SM00028">
    <property type="entry name" value="TPR"/>
    <property type="match status" value="3"/>
</dbReference>
<dbReference type="Proteomes" id="UP001465976">
    <property type="component" value="Unassembled WGS sequence"/>
</dbReference>
<protein>
    <recommendedName>
        <fullName evidence="5">Tetratricopeptide repeat protein</fullName>
    </recommendedName>
</protein>
<keyword evidence="4" id="KW-1185">Reference proteome</keyword>
<sequence length="332" mass="38219">MPKCRQDDKKILRRADQLSNEGYNLFLNQHYHAACRKFSEALALKVNNKNLNAVLYTNRSACRSKLGQYHDASTDAIQAVILDPDYSKAWARLGTAKDLLNQPWDSMTAWQKALEVLPTDESILTEDELCEKRDYEAKLDAALVAWRDRHCSQSGDSSKSMTASSGAMPWIVAKSMIPQLEEDRTFTSSAWIVAHAHDDFELGTFEMKPESSKEEDEFARIQALRNLSDAILMDSRVFEVDDPDEWLGQFEDQAESELIGRRAWDWRDMSEDQIFEEAASRLDKEGWDGLRPALSALVRYWILRGFLDGRFKEDEYRSEARYLGRAIEVIER</sequence>
<evidence type="ECO:0000313" key="3">
    <source>
        <dbReference type="EMBL" id="KAL0569311.1"/>
    </source>
</evidence>
<dbReference type="InterPro" id="IPR019734">
    <property type="entry name" value="TPR_rpt"/>
</dbReference>
<organism evidence="3 4">
    <name type="scientific">Marasmius crinis-equi</name>
    <dbReference type="NCBI Taxonomy" id="585013"/>
    <lineage>
        <taxon>Eukaryota</taxon>
        <taxon>Fungi</taxon>
        <taxon>Dikarya</taxon>
        <taxon>Basidiomycota</taxon>
        <taxon>Agaricomycotina</taxon>
        <taxon>Agaricomycetes</taxon>
        <taxon>Agaricomycetidae</taxon>
        <taxon>Agaricales</taxon>
        <taxon>Marasmiineae</taxon>
        <taxon>Marasmiaceae</taxon>
        <taxon>Marasmius</taxon>
    </lineage>
</organism>
<dbReference type="PANTHER" id="PTHR45831">
    <property type="entry name" value="LD24721P"/>
    <property type="match status" value="1"/>
</dbReference>
<dbReference type="InterPro" id="IPR047150">
    <property type="entry name" value="SGT"/>
</dbReference>
<dbReference type="PANTHER" id="PTHR45831:SF2">
    <property type="entry name" value="LD24721P"/>
    <property type="match status" value="1"/>
</dbReference>
<feature type="non-terminal residue" evidence="3">
    <location>
        <position position="332"/>
    </location>
</feature>
<gene>
    <name evidence="3" type="ORF">V5O48_012656</name>
</gene>
<evidence type="ECO:0000313" key="4">
    <source>
        <dbReference type="Proteomes" id="UP001465976"/>
    </source>
</evidence>
<evidence type="ECO:0000256" key="1">
    <source>
        <dbReference type="ARBA" id="ARBA00022737"/>
    </source>
</evidence>
<comment type="caution">
    <text evidence="3">The sequence shown here is derived from an EMBL/GenBank/DDBJ whole genome shotgun (WGS) entry which is preliminary data.</text>
</comment>
<evidence type="ECO:0008006" key="5">
    <source>
        <dbReference type="Google" id="ProtNLM"/>
    </source>
</evidence>